<dbReference type="SUPFAM" id="SSF51391">
    <property type="entry name" value="Thiamin phosphate synthase"/>
    <property type="match status" value="1"/>
</dbReference>
<evidence type="ECO:0000256" key="2">
    <source>
        <dbReference type="ARBA" id="ARBA00022977"/>
    </source>
</evidence>
<reference evidence="5" key="1">
    <citation type="journal article" date="2019" name="Int. J. Syst. Evol. Microbiol.">
        <title>The Global Catalogue of Microorganisms (GCM) 10K type strain sequencing project: providing services to taxonomists for standard genome sequencing and annotation.</title>
        <authorList>
            <consortium name="The Broad Institute Genomics Platform"/>
            <consortium name="The Broad Institute Genome Sequencing Center for Infectious Disease"/>
            <person name="Wu L."/>
            <person name="Ma J."/>
        </authorList>
    </citation>
    <scope>NUCLEOTIDE SEQUENCE [LARGE SCALE GENOMIC DNA]</scope>
    <source>
        <strain evidence="5">CCUG 61697</strain>
    </source>
</reference>
<dbReference type="PANTHER" id="PTHR20857">
    <property type="entry name" value="THIAMINE-PHOSPHATE PYROPHOSPHORYLASE"/>
    <property type="match status" value="1"/>
</dbReference>
<keyword evidence="2" id="KW-0784">Thiamine biosynthesis</keyword>
<dbReference type="InterPro" id="IPR013785">
    <property type="entry name" value="Aldolase_TIM"/>
</dbReference>
<dbReference type="Proteomes" id="UP001597102">
    <property type="component" value="Unassembled WGS sequence"/>
</dbReference>
<gene>
    <name evidence="4" type="ORF">ACFQ2F_05240</name>
</gene>
<evidence type="ECO:0000313" key="5">
    <source>
        <dbReference type="Proteomes" id="UP001597102"/>
    </source>
</evidence>
<dbReference type="Pfam" id="PF02581">
    <property type="entry name" value="TMP-TENI"/>
    <property type="match status" value="1"/>
</dbReference>
<comment type="pathway">
    <text evidence="1">Cofactor biosynthesis; thiamine diphosphate biosynthesis.</text>
</comment>
<organism evidence="4 5">
    <name type="scientific">Methyloligella solikamskensis</name>
    <dbReference type="NCBI Taxonomy" id="1177756"/>
    <lineage>
        <taxon>Bacteria</taxon>
        <taxon>Pseudomonadati</taxon>
        <taxon>Pseudomonadota</taxon>
        <taxon>Alphaproteobacteria</taxon>
        <taxon>Hyphomicrobiales</taxon>
        <taxon>Hyphomicrobiaceae</taxon>
        <taxon>Methyloligella</taxon>
    </lineage>
</organism>
<dbReference type="InterPro" id="IPR036206">
    <property type="entry name" value="ThiamineP_synth_sf"/>
</dbReference>
<dbReference type="CDD" id="cd00564">
    <property type="entry name" value="TMP_TenI"/>
    <property type="match status" value="1"/>
</dbReference>
<dbReference type="PANTHER" id="PTHR20857:SF15">
    <property type="entry name" value="THIAMINE-PHOSPHATE SYNTHASE"/>
    <property type="match status" value="1"/>
</dbReference>
<keyword evidence="5" id="KW-1185">Reference proteome</keyword>
<comment type="caution">
    <text evidence="4">The sequence shown here is derived from an EMBL/GenBank/DDBJ whole genome shotgun (WGS) entry which is preliminary data.</text>
</comment>
<dbReference type="InterPro" id="IPR022998">
    <property type="entry name" value="ThiamineP_synth_TenI"/>
</dbReference>
<proteinExistence type="predicted"/>
<dbReference type="EMBL" id="JBHTJO010000001">
    <property type="protein sequence ID" value="MFD0986497.1"/>
    <property type="molecule type" value="Genomic_DNA"/>
</dbReference>
<evidence type="ECO:0000256" key="1">
    <source>
        <dbReference type="ARBA" id="ARBA00004948"/>
    </source>
</evidence>
<name>A0ABW3J7U7_9HYPH</name>
<feature type="domain" description="Thiamine phosphate synthase/TenI" evidence="3">
    <location>
        <begin position="54"/>
        <end position="183"/>
    </location>
</feature>
<sequence length="210" mass="22307">MASSDTSVMHRRIYLQLPPAGSAGTEAALAGALERYPVASVLLTGGEDIPFDAEWANSVRRLCHLNDVAFLAEISPERAAEIEADGIHIGADPQAYKRARQALGKNAIIGTHCASRHDAMVLAELGTDYVAFTTQMQSMTQSDDPVPDLIEWWSETFEIPSVAWNVGSAADAAQALKSGADFLGITKKCFETDDGAATLAEIAAALEKAS</sequence>
<accession>A0ABW3J7U7</accession>
<dbReference type="Gene3D" id="3.20.20.70">
    <property type="entry name" value="Aldolase class I"/>
    <property type="match status" value="1"/>
</dbReference>
<protein>
    <submittedName>
        <fullName evidence="4">Thiamine phosphate synthase</fullName>
    </submittedName>
</protein>
<dbReference type="RefSeq" id="WP_379086742.1">
    <property type="nucleotide sequence ID" value="NZ_JBHTJO010000001.1"/>
</dbReference>
<evidence type="ECO:0000259" key="3">
    <source>
        <dbReference type="Pfam" id="PF02581"/>
    </source>
</evidence>
<evidence type="ECO:0000313" key="4">
    <source>
        <dbReference type="EMBL" id="MFD0986497.1"/>
    </source>
</evidence>